<name>A0A178LYW2_MYCIR</name>
<dbReference type="EMBL" id="LWCS01000015">
    <property type="protein sequence ID" value="OAN39861.1"/>
    <property type="molecule type" value="Genomic_DNA"/>
</dbReference>
<dbReference type="eggNOG" id="COG0645">
    <property type="taxonomic scope" value="Bacteria"/>
</dbReference>
<reference evidence="1 2" key="1">
    <citation type="submission" date="2016-04" db="EMBL/GenBank/DDBJ databases">
        <title>Draft Genome Sequences of Staphylococcus capitis Strain H36, S. capitis Strain H65, S. cohnii Strain H62, S. hominis Strain H69, Mycobacterium iranicum Strain H39, Plantibacter sp. Strain H53, Pseudomonas oryzihabitans Strain H72, and Microbacterium sp. Strain H83, isolated from residential settings.</title>
        <authorList>
            <person name="Lymperopoulou D."/>
            <person name="Adams R.I."/>
            <person name="Lindow S."/>
            <person name="Coil D.A."/>
            <person name="Jospin G."/>
            <person name="Eisen J.A."/>
        </authorList>
    </citation>
    <scope>NUCLEOTIDE SEQUENCE [LARGE SCALE GENOMIC DNA]</scope>
    <source>
        <strain evidence="1 2">H39</strain>
    </source>
</reference>
<proteinExistence type="predicted"/>
<dbReference type="PANTHER" id="PTHR43883:SF1">
    <property type="entry name" value="GLUCONOKINASE"/>
    <property type="match status" value="1"/>
</dbReference>
<dbReference type="Pfam" id="PF13671">
    <property type="entry name" value="AAA_33"/>
    <property type="match status" value="1"/>
</dbReference>
<comment type="caution">
    <text evidence="1">The sequence shown here is derived from an EMBL/GenBank/DDBJ whole genome shotgun (WGS) entry which is preliminary data.</text>
</comment>
<dbReference type="RefSeq" id="WP_064280887.1">
    <property type="nucleotide sequence ID" value="NZ_LWCS01000015.1"/>
</dbReference>
<dbReference type="Gene3D" id="3.40.50.300">
    <property type="entry name" value="P-loop containing nucleotide triphosphate hydrolases"/>
    <property type="match status" value="1"/>
</dbReference>
<evidence type="ECO:0008006" key="3">
    <source>
        <dbReference type="Google" id="ProtNLM"/>
    </source>
</evidence>
<dbReference type="InterPro" id="IPR011009">
    <property type="entry name" value="Kinase-like_dom_sf"/>
</dbReference>
<dbReference type="PANTHER" id="PTHR43883">
    <property type="entry name" value="SLR0207 PROTEIN"/>
    <property type="match status" value="1"/>
</dbReference>
<protein>
    <recommendedName>
        <fullName evidence="3">AAA family ATPase</fullName>
    </recommendedName>
</protein>
<dbReference type="STRING" id="912594.AWC12_23000"/>
<accession>A0A178LYW2</accession>
<dbReference type="AlphaFoldDB" id="A0A178LYW2"/>
<dbReference type="SUPFAM" id="SSF56112">
    <property type="entry name" value="Protein kinase-like (PK-like)"/>
    <property type="match status" value="1"/>
</dbReference>
<evidence type="ECO:0000313" key="2">
    <source>
        <dbReference type="Proteomes" id="UP000078396"/>
    </source>
</evidence>
<sequence>MTPGNLGAEVHETHTGLVALVGDRAFKVKKPVRTDFLDFSTVAKRAEACHREVELNRRLAPSSYLGVGQFHPPVGGPEPVIVMRRYPDSERLAELVSCGVPVGKWLMSIAGMLARFHADADRGPVVDREATAEVLRDRWLQNLSELRRHVGPVIAEEPLVDIERLAMQYLAGRGLLYDNRVAARRIVDGHGDLLSQDIFCTAEGPMLLDCLEFDDRLRYVDGVDDAAFLAMDLEFLGRRDLADLFFDEYCLQAGDSAAHSLRHFCVAYRAVVRAKVDCVRVGQGHSDGIAAAQRHLAIAHAHLKAGCVQLVVVGGGPGTGKTTVAHALAESIDAHVVSTDEVRRELRQSGDVTGCVGDLNAGLYAPEKVSAVYDEVLSRARTWLSAGHSVVLDGTWRDARQRRRAHTVAAETHSPIVELLCTSPVGEAANRIAGRGCTASDATPAMAAELSGWSGEWPSAHPLDTTRPLEESVREARQACAAAI</sequence>
<dbReference type="InterPro" id="IPR052732">
    <property type="entry name" value="Cell-binding_unc_protein"/>
</dbReference>
<dbReference type="Proteomes" id="UP000078396">
    <property type="component" value="Unassembled WGS sequence"/>
</dbReference>
<evidence type="ECO:0000313" key="1">
    <source>
        <dbReference type="EMBL" id="OAN39861.1"/>
    </source>
</evidence>
<dbReference type="SUPFAM" id="SSF52540">
    <property type="entry name" value="P-loop containing nucleoside triphosphate hydrolases"/>
    <property type="match status" value="1"/>
</dbReference>
<dbReference type="eggNOG" id="COG2187">
    <property type="taxonomic scope" value="Bacteria"/>
</dbReference>
<dbReference type="InterPro" id="IPR027417">
    <property type="entry name" value="P-loop_NTPase"/>
</dbReference>
<gene>
    <name evidence="1" type="ORF">A4X20_16020</name>
</gene>
<organism evidence="1 2">
    <name type="scientific">Mycolicibacterium iranicum</name>
    <name type="common">Mycobacterium iranicum</name>
    <dbReference type="NCBI Taxonomy" id="912594"/>
    <lineage>
        <taxon>Bacteria</taxon>
        <taxon>Bacillati</taxon>
        <taxon>Actinomycetota</taxon>
        <taxon>Actinomycetes</taxon>
        <taxon>Mycobacteriales</taxon>
        <taxon>Mycobacteriaceae</taxon>
        <taxon>Mycolicibacterium</taxon>
    </lineage>
</organism>